<accession>A0A369JCE2</accession>
<organism evidence="1 2">
    <name type="scientific">Hypsizygus marmoreus</name>
    <name type="common">White beech mushroom</name>
    <name type="synonym">Agaricus marmoreus</name>
    <dbReference type="NCBI Taxonomy" id="39966"/>
    <lineage>
        <taxon>Eukaryota</taxon>
        <taxon>Fungi</taxon>
        <taxon>Dikarya</taxon>
        <taxon>Basidiomycota</taxon>
        <taxon>Agaricomycotina</taxon>
        <taxon>Agaricomycetes</taxon>
        <taxon>Agaricomycetidae</taxon>
        <taxon>Agaricales</taxon>
        <taxon>Tricholomatineae</taxon>
        <taxon>Lyophyllaceae</taxon>
        <taxon>Hypsizygus</taxon>
    </lineage>
</organism>
<dbReference type="Proteomes" id="UP000076154">
    <property type="component" value="Unassembled WGS sequence"/>
</dbReference>
<reference evidence="1" key="1">
    <citation type="submission" date="2018-04" db="EMBL/GenBank/DDBJ databases">
        <title>Whole genome sequencing of Hypsizygus marmoreus.</title>
        <authorList>
            <person name="Choi I.-G."/>
            <person name="Min B."/>
            <person name="Kim J.-G."/>
            <person name="Kim S."/>
            <person name="Oh Y.-L."/>
            <person name="Kong W.-S."/>
            <person name="Park H."/>
            <person name="Jeong J."/>
            <person name="Song E.-S."/>
        </authorList>
    </citation>
    <scope>NUCLEOTIDE SEQUENCE [LARGE SCALE GENOMIC DNA]</scope>
    <source>
        <strain evidence="1">51987-8</strain>
    </source>
</reference>
<keyword evidence="2" id="KW-1185">Reference proteome</keyword>
<gene>
    <name evidence="1" type="ORF">Hypma_000643</name>
</gene>
<dbReference type="InParanoid" id="A0A369JCE2"/>
<comment type="caution">
    <text evidence="1">The sequence shown here is derived from an EMBL/GenBank/DDBJ whole genome shotgun (WGS) entry which is preliminary data.</text>
</comment>
<name>A0A369JCE2_HYPMA</name>
<dbReference type="EMBL" id="LUEZ02000106">
    <property type="protein sequence ID" value="RDB18277.1"/>
    <property type="molecule type" value="Genomic_DNA"/>
</dbReference>
<proteinExistence type="predicted"/>
<sequence length="139" mass="16209">MVGVSRANKYCQLFNWIVMQSRMPPPPRHRVFFFLHELRSNRERQQEAKFQVLLGSFAARTVLVERFGGESFDFALLSPMHTSSSTNDPAHHTVRVARTNGNVFIATFHIDDHGALLGKVYFENDRVRVFGRERFMEMY</sequence>
<evidence type="ECO:0000313" key="2">
    <source>
        <dbReference type="Proteomes" id="UP000076154"/>
    </source>
</evidence>
<evidence type="ECO:0000313" key="1">
    <source>
        <dbReference type="EMBL" id="RDB18277.1"/>
    </source>
</evidence>
<protein>
    <submittedName>
        <fullName evidence="1">Uncharacterized protein</fullName>
    </submittedName>
</protein>
<dbReference type="AlphaFoldDB" id="A0A369JCE2"/>